<dbReference type="Pfam" id="PF06042">
    <property type="entry name" value="NTP_transf_6"/>
    <property type="match status" value="1"/>
</dbReference>
<dbReference type="OrthoDB" id="9805247at2"/>
<dbReference type="RefSeq" id="WP_102648928.1">
    <property type="nucleotide sequence ID" value="NZ_PNYA01000037.1"/>
</dbReference>
<gene>
    <name evidence="1" type="ORF">C0Z18_29215</name>
</gene>
<proteinExistence type="predicted"/>
<evidence type="ECO:0008006" key="3">
    <source>
        <dbReference type="Google" id="ProtNLM"/>
    </source>
</evidence>
<reference evidence="1 2" key="1">
    <citation type="submission" date="2018-01" db="EMBL/GenBank/DDBJ databases">
        <title>Whole genome analyses suggest that Burkholderia sensu lato contains two further novel genera in the rhizoxinica-symbiotica group Mycetohabitans gen. nov., and Trinickia gen. nov.: implications for the evolution of diazotrophy and nodulation in the Burkholderiaceae.</title>
        <authorList>
            <person name="Estrada-de los Santos P."/>
            <person name="Palmer M."/>
            <person name="Chavez-Ramirez B."/>
            <person name="Beukes C."/>
            <person name="Steenkamp E.T."/>
            <person name="Hirsch A.M."/>
            <person name="Manyaka P."/>
            <person name="Maluk M."/>
            <person name="Lafos M."/>
            <person name="Crook M."/>
            <person name="Gross E."/>
            <person name="Simon M.F."/>
            <person name="Bueno dos Reis Junior F."/>
            <person name="Poole P.S."/>
            <person name="Venter S.N."/>
            <person name="James E.K."/>
        </authorList>
    </citation>
    <scope>NUCLEOTIDE SEQUENCE [LARGE SCALE GENOMIC DNA]</scope>
    <source>
        <strain evidence="1 2">GIMN1.004</strain>
    </source>
</reference>
<evidence type="ECO:0000313" key="1">
    <source>
        <dbReference type="EMBL" id="PMS14981.1"/>
    </source>
</evidence>
<sequence length="195" mass="21610">MTVAPENVLTTQLAALAAESSWFHPALVAVRDLGLSSWCIGAGAVRNLVWDWLHGFDGRSALADIDVAYFDPGQISAARDSALEQRLNAAYPAVRWDVKNQAGVHLWYESKFGHPVQPFRSLEEAVSSWPELATCVGLTLRADDSIETIAPHGLSDLFAMVVRHNPTRVGVETFRERVQAKQYQARWNRVTVIIS</sequence>
<name>A0A2N7VCU3_9BURK</name>
<dbReference type="EMBL" id="PNYA01000037">
    <property type="protein sequence ID" value="PMS14981.1"/>
    <property type="molecule type" value="Genomic_DNA"/>
</dbReference>
<accession>A0A2N7VCU3</accession>
<protein>
    <recommendedName>
        <fullName evidence="3">Nucleotidyltransferase family protein</fullName>
    </recommendedName>
</protein>
<organism evidence="1 2">
    <name type="scientific">Trinickia dabaoshanensis</name>
    <dbReference type="NCBI Taxonomy" id="564714"/>
    <lineage>
        <taxon>Bacteria</taxon>
        <taxon>Pseudomonadati</taxon>
        <taxon>Pseudomonadota</taxon>
        <taxon>Betaproteobacteria</taxon>
        <taxon>Burkholderiales</taxon>
        <taxon>Burkholderiaceae</taxon>
        <taxon>Trinickia</taxon>
    </lineage>
</organism>
<dbReference type="Proteomes" id="UP000235616">
    <property type="component" value="Unassembled WGS sequence"/>
</dbReference>
<evidence type="ECO:0000313" key="2">
    <source>
        <dbReference type="Proteomes" id="UP000235616"/>
    </source>
</evidence>
<dbReference type="PANTHER" id="PTHR39166:SF1">
    <property type="entry name" value="BLL1166 PROTEIN"/>
    <property type="match status" value="1"/>
</dbReference>
<dbReference type="AlphaFoldDB" id="A0A2N7VCU3"/>
<dbReference type="InterPro" id="IPR009267">
    <property type="entry name" value="NTP_transf_6"/>
</dbReference>
<comment type="caution">
    <text evidence="1">The sequence shown here is derived from an EMBL/GenBank/DDBJ whole genome shotgun (WGS) entry which is preliminary data.</text>
</comment>
<dbReference type="PANTHER" id="PTHR39166">
    <property type="entry name" value="BLL1166 PROTEIN"/>
    <property type="match status" value="1"/>
</dbReference>
<keyword evidence="2" id="KW-1185">Reference proteome</keyword>